<keyword evidence="7" id="KW-1185">Reference proteome</keyword>
<evidence type="ECO:0000256" key="5">
    <source>
        <dbReference type="ARBA" id="ARBA00023231"/>
    </source>
</evidence>
<evidence type="ECO:0000313" key="6">
    <source>
        <dbReference type="EMBL" id="MEM5453142.1"/>
    </source>
</evidence>
<evidence type="ECO:0000313" key="7">
    <source>
        <dbReference type="Proteomes" id="UP001390669"/>
    </source>
</evidence>
<dbReference type="Pfam" id="PF03206">
    <property type="entry name" value="NifW"/>
    <property type="match status" value="1"/>
</dbReference>
<comment type="caution">
    <text evidence="6">The sequence shown here is derived from an EMBL/GenBank/DDBJ whole genome shotgun (WGS) entry which is preliminary data.</text>
</comment>
<keyword evidence="5" id="KW-0535">Nitrogen fixation</keyword>
<sequence length="47" mass="5557">MKLNRLHIMKRFFRYIEQQDDAPPSTTADLSRLAAEGLRRLRCIRAP</sequence>
<protein>
    <recommendedName>
        <fullName evidence="4">Nitrogenase-stabilizing/protective protein NifW</fullName>
    </recommendedName>
</protein>
<dbReference type="InterPro" id="IPR004893">
    <property type="entry name" value="NifW"/>
</dbReference>
<proteinExistence type="inferred from homology"/>
<evidence type="ECO:0000256" key="4">
    <source>
        <dbReference type="ARBA" id="ARBA00016274"/>
    </source>
</evidence>
<evidence type="ECO:0000256" key="2">
    <source>
        <dbReference type="ARBA" id="ARBA00008351"/>
    </source>
</evidence>
<dbReference type="EMBL" id="JAYMRW010000034">
    <property type="protein sequence ID" value="MEM5453142.1"/>
    <property type="molecule type" value="Genomic_DNA"/>
</dbReference>
<reference evidence="6 7" key="1">
    <citation type="submission" date="2024-01" db="EMBL/GenBank/DDBJ databases">
        <title>The diversity of rhizobia nodulating Mimosa spp. in eleven states of Brazil covering several biomes is determined by host plant, location, and edaphic factors.</title>
        <authorList>
            <person name="Rouws L."/>
            <person name="Barauna A."/>
            <person name="Beukes C."/>
            <person name="De Faria S.M."/>
            <person name="Gross E."/>
            <person name="Dos Reis Junior F.B."/>
            <person name="Simon M."/>
            <person name="Maluk M."/>
            <person name="Odee D.W."/>
            <person name="Kenicer G."/>
            <person name="Young J.P.W."/>
            <person name="Reis V.M."/>
            <person name="Zilli J."/>
            <person name="James E.K."/>
        </authorList>
    </citation>
    <scope>NUCLEOTIDE SEQUENCE [LARGE SCALE GENOMIC DNA]</scope>
    <source>
        <strain evidence="6 7">JPY164</strain>
    </source>
</reference>
<accession>A0ABU9SQ71</accession>
<evidence type="ECO:0000256" key="1">
    <source>
        <dbReference type="ARBA" id="ARBA00002247"/>
    </source>
</evidence>
<gene>
    <name evidence="6" type="ORF">VSR33_37805</name>
</gene>
<evidence type="ECO:0000256" key="3">
    <source>
        <dbReference type="ARBA" id="ARBA00011284"/>
    </source>
</evidence>
<comment type="function">
    <text evidence="1">May protect the nitrogenase Fe-Mo protein from oxidative damage.</text>
</comment>
<dbReference type="Proteomes" id="UP001390669">
    <property type="component" value="Unassembled WGS sequence"/>
</dbReference>
<organism evidence="6 7">
    <name type="scientific">Paraburkholderia guartelaensis</name>
    <dbReference type="NCBI Taxonomy" id="2546446"/>
    <lineage>
        <taxon>Bacteria</taxon>
        <taxon>Pseudomonadati</taxon>
        <taxon>Pseudomonadota</taxon>
        <taxon>Betaproteobacteria</taxon>
        <taxon>Burkholderiales</taxon>
        <taxon>Burkholderiaceae</taxon>
        <taxon>Paraburkholderia</taxon>
    </lineage>
</organism>
<comment type="subunit">
    <text evidence="3">Homotrimer; associates with NifD.</text>
</comment>
<comment type="similarity">
    <text evidence="2">Belongs to the NifW family.</text>
</comment>
<name>A0ABU9SQ71_9BURK</name>